<dbReference type="Proteomes" id="UP000299102">
    <property type="component" value="Unassembled WGS sequence"/>
</dbReference>
<name>A0A4C1U8F2_EUMVA</name>
<organism evidence="2 3">
    <name type="scientific">Eumeta variegata</name>
    <name type="common">Bagworm moth</name>
    <name type="synonym">Eumeta japonica</name>
    <dbReference type="NCBI Taxonomy" id="151549"/>
    <lineage>
        <taxon>Eukaryota</taxon>
        <taxon>Metazoa</taxon>
        <taxon>Ecdysozoa</taxon>
        <taxon>Arthropoda</taxon>
        <taxon>Hexapoda</taxon>
        <taxon>Insecta</taxon>
        <taxon>Pterygota</taxon>
        <taxon>Neoptera</taxon>
        <taxon>Endopterygota</taxon>
        <taxon>Lepidoptera</taxon>
        <taxon>Glossata</taxon>
        <taxon>Ditrysia</taxon>
        <taxon>Tineoidea</taxon>
        <taxon>Psychidae</taxon>
        <taxon>Oiketicinae</taxon>
        <taxon>Eumeta</taxon>
    </lineage>
</organism>
<gene>
    <name evidence="2" type="ORF">EVAR_13911_1</name>
</gene>
<sequence>MVISFKRGRTNLTDNLCEERSSLATTEDNISAVRLMIETDKRVSYQQIRTSLGIAIHIRGGGRGPQGRPGYSRNSSVRLGVHGTRRASGEGTTSLGFGGSDGRAE</sequence>
<dbReference type="EMBL" id="BGZK01000142">
    <property type="protein sequence ID" value="GBP22631.1"/>
    <property type="molecule type" value="Genomic_DNA"/>
</dbReference>
<dbReference type="OrthoDB" id="10017160at2759"/>
<reference evidence="2 3" key="1">
    <citation type="journal article" date="2019" name="Commun. Biol.">
        <title>The bagworm genome reveals a unique fibroin gene that provides high tensile strength.</title>
        <authorList>
            <person name="Kono N."/>
            <person name="Nakamura H."/>
            <person name="Ohtoshi R."/>
            <person name="Tomita M."/>
            <person name="Numata K."/>
            <person name="Arakawa K."/>
        </authorList>
    </citation>
    <scope>NUCLEOTIDE SEQUENCE [LARGE SCALE GENOMIC DNA]</scope>
</reference>
<evidence type="ECO:0000313" key="2">
    <source>
        <dbReference type="EMBL" id="GBP22631.1"/>
    </source>
</evidence>
<proteinExistence type="predicted"/>
<protein>
    <submittedName>
        <fullName evidence="2">Uncharacterized protein</fullName>
    </submittedName>
</protein>
<feature type="region of interest" description="Disordered" evidence="1">
    <location>
        <begin position="59"/>
        <end position="105"/>
    </location>
</feature>
<feature type="compositionally biased region" description="Gly residues" evidence="1">
    <location>
        <begin position="96"/>
        <end position="105"/>
    </location>
</feature>
<comment type="caution">
    <text evidence="2">The sequence shown here is derived from an EMBL/GenBank/DDBJ whole genome shotgun (WGS) entry which is preliminary data.</text>
</comment>
<evidence type="ECO:0000313" key="3">
    <source>
        <dbReference type="Proteomes" id="UP000299102"/>
    </source>
</evidence>
<keyword evidence="3" id="KW-1185">Reference proteome</keyword>
<evidence type="ECO:0000256" key="1">
    <source>
        <dbReference type="SAM" id="MobiDB-lite"/>
    </source>
</evidence>
<accession>A0A4C1U8F2</accession>
<dbReference type="AlphaFoldDB" id="A0A4C1U8F2"/>